<proteinExistence type="inferred from homology"/>
<sequence length="236" mass="25627">LSTELPTVRLIATGGTISSQPASRLTAENLVALVPTLDEYVQAEAEQFSNLPSSDLAVMGWLALARRINELFDERADLTGVVVSSGTDTLEETAYFLHLTVRHSRPVVVVGSMRPPASLGYDGAANLLQAFRVAAEPSSRDLGVLVVLNAEINSAREATKTHAQRLHTFETRGYGILGVADSDRVIYYRRPDRRHTTRSEFDVSNIELLPRVDVLLSYQDAPGDLILAAVERGAAG</sequence>
<gene>
    <name evidence="3" type="ORF">METZ01_LOCUS496723</name>
</gene>
<comment type="similarity">
    <text evidence="1">Belongs to the asparaginase 1 family.</text>
</comment>
<dbReference type="CDD" id="cd08964">
    <property type="entry name" value="L-asparaginase_II"/>
    <property type="match status" value="1"/>
</dbReference>
<dbReference type="GO" id="GO:0006528">
    <property type="term" value="P:asparagine metabolic process"/>
    <property type="evidence" value="ECO:0007669"/>
    <property type="project" value="InterPro"/>
</dbReference>
<dbReference type="PANTHER" id="PTHR11707">
    <property type="entry name" value="L-ASPARAGINASE"/>
    <property type="match status" value="1"/>
</dbReference>
<dbReference type="PROSITE" id="PS00144">
    <property type="entry name" value="ASN_GLN_ASE_1"/>
    <property type="match status" value="1"/>
</dbReference>
<dbReference type="InterPro" id="IPR027474">
    <property type="entry name" value="L-asparaginase_N"/>
</dbReference>
<dbReference type="AlphaFoldDB" id="A0A383DHS4"/>
<dbReference type="InterPro" id="IPR037152">
    <property type="entry name" value="L-asparaginase_N_sf"/>
</dbReference>
<dbReference type="FunFam" id="3.40.50.1170:FF:000001">
    <property type="entry name" value="L-asparaginase 2"/>
    <property type="match status" value="1"/>
</dbReference>
<dbReference type="PANTHER" id="PTHR11707:SF28">
    <property type="entry name" value="60 KDA LYSOPHOSPHOLIPASE"/>
    <property type="match status" value="1"/>
</dbReference>
<accession>A0A383DHS4</accession>
<feature type="non-terminal residue" evidence="3">
    <location>
        <position position="1"/>
    </location>
</feature>
<name>A0A383DHS4_9ZZZZ</name>
<feature type="non-terminal residue" evidence="3">
    <location>
        <position position="236"/>
    </location>
</feature>
<dbReference type="InterPro" id="IPR020827">
    <property type="entry name" value="Asparaginase/glutaminase_AS1"/>
</dbReference>
<dbReference type="PROSITE" id="PS51732">
    <property type="entry name" value="ASN_GLN_ASE_3"/>
    <property type="match status" value="1"/>
</dbReference>
<organism evidence="3">
    <name type="scientific">marine metagenome</name>
    <dbReference type="NCBI Taxonomy" id="408172"/>
    <lineage>
        <taxon>unclassified sequences</taxon>
        <taxon>metagenomes</taxon>
        <taxon>ecological metagenomes</taxon>
    </lineage>
</organism>
<dbReference type="Gene3D" id="3.40.50.1170">
    <property type="entry name" value="L-asparaginase, N-terminal domain"/>
    <property type="match status" value="1"/>
</dbReference>
<dbReference type="InterPro" id="IPR004550">
    <property type="entry name" value="AsnASE_II"/>
</dbReference>
<feature type="domain" description="L-asparaginase N-terminal" evidence="2">
    <location>
        <begin position="8"/>
        <end position="191"/>
    </location>
</feature>
<dbReference type="Pfam" id="PF00710">
    <property type="entry name" value="Asparaginase"/>
    <property type="match status" value="1"/>
</dbReference>
<dbReference type="SUPFAM" id="SSF53774">
    <property type="entry name" value="Glutaminase/Asparaginase"/>
    <property type="match status" value="1"/>
</dbReference>
<dbReference type="PIRSF" id="PIRSF001220">
    <property type="entry name" value="L-ASNase_gatD"/>
    <property type="match status" value="1"/>
</dbReference>
<evidence type="ECO:0000259" key="2">
    <source>
        <dbReference type="Pfam" id="PF00710"/>
    </source>
</evidence>
<reference evidence="3" key="1">
    <citation type="submission" date="2018-05" db="EMBL/GenBank/DDBJ databases">
        <authorList>
            <person name="Lanie J.A."/>
            <person name="Ng W.-L."/>
            <person name="Kazmierczak K.M."/>
            <person name="Andrzejewski T.M."/>
            <person name="Davidsen T.M."/>
            <person name="Wayne K.J."/>
            <person name="Tettelin H."/>
            <person name="Glass J.I."/>
            <person name="Rusch D."/>
            <person name="Podicherti R."/>
            <person name="Tsui H.-C.T."/>
            <person name="Winkler M.E."/>
        </authorList>
    </citation>
    <scope>NUCLEOTIDE SEQUENCE</scope>
</reference>
<dbReference type="EMBL" id="UINC01217322">
    <property type="protein sequence ID" value="SVE43869.1"/>
    <property type="molecule type" value="Genomic_DNA"/>
</dbReference>
<dbReference type="PIRSF" id="PIRSF500176">
    <property type="entry name" value="L_ASNase"/>
    <property type="match status" value="1"/>
</dbReference>
<dbReference type="InterPro" id="IPR006034">
    <property type="entry name" value="Asparaginase/glutaminase-like"/>
</dbReference>
<evidence type="ECO:0000256" key="1">
    <source>
        <dbReference type="ARBA" id="ARBA00010518"/>
    </source>
</evidence>
<protein>
    <recommendedName>
        <fullName evidence="2">L-asparaginase N-terminal domain-containing protein</fullName>
    </recommendedName>
</protein>
<dbReference type="GO" id="GO:0004067">
    <property type="term" value="F:asparaginase activity"/>
    <property type="evidence" value="ECO:0007669"/>
    <property type="project" value="InterPro"/>
</dbReference>
<dbReference type="PRINTS" id="PR00139">
    <property type="entry name" value="ASNGLNASE"/>
</dbReference>
<dbReference type="SMART" id="SM00870">
    <property type="entry name" value="Asparaginase"/>
    <property type="match status" value="1"/>
</dbReference>
<dbReference type="InterPro" id="IPR036152">
    <property type="entry name" value="Asp/glu_Ase-like_sf"/>
</dbReference>
<evidence type="ECO:0000313" key="3">
    <source>
        <dbReference type="EMBL" id="SVE43869.1"/>
    </source>
</evidence>